<keyword evidence="6" id="KW-1185">Reference proteome</keyword>
<accession>A0A9X6N9N3</accession>
<dbReference type="PANTHER" id="PTHR11360:SF284">
    <property type="entry name" value="EG:103B4.3 PROTEIN-RELATED"/>
    <property type="match status" value="1"/>
</dbReference>
<feature type="transmembrane region" description="Helical" evidence="3">
    <location>
        <begin position="111"/>
        <end position="133"/>
    </location>
</feature>
<feature type="transmembrane region" description="Helical" evidence="3">
    <location>
        <begin position="570"/>
        <end position="592"/>
    </location>
</feature>
<dbReference type="OrthoDB" id="6499973at2759"/>
<dbReference type="AlphaFoldDB" id="A0A9X6N9N3"/>
<feature type="transmembrane region" description="Helical" evidence="3">
    <location>
        <begin position="539"/>
        <end position="558"/>
    </location>
</feature>
<dbReference type="Pfam" id="PF07690">
    <property type="entry name" value="MFS_1"/>
    <property type="match status" value="2"/>
</dbReference>
<dbReference type="InterPro" id="IPR020846">
    <property type="entry name" value="MFS_dom"/>
</dbReference>
<feature type="transmembrane region" description="Helical" evidence="3">
    <location>
        <begin position="60"/>
        <end position="80"/>
    </location>
</feature>
<sequence length="669" mass="71225">MHPAKSVAAQLSPPDGGFGWVVVLGSCLIHVVADGVTYSFGAMFPVLLAVFNAGESATGAVGSTLFGVTLIIGPIAGALVNRFGCRPVTCAGGVIATLGTILSIFSPNIPVMILTFGVIGGFGFGLIYLPAIVSVTQWFEARRSLATGIAVCGSGLGTVIFGWLAPLLVDEYNWDGALLFIAGIIFNCCVFGALFRPVEYDVVAVLEPTAPEGDEDTADAESLDSPQDELTELKAIEPSPRKQKISTVSLGDRVGGNGVLSPISMLSARSETHLHFEEQKARKLSRSGASRHGSMRLTSSHGNVHGRSRLRLTEVGKDGSVTEVTEVGLTSPFTRKDALYTGSLSNMALFREDKEKYKASVLDLSKATGVEPGTVVSVEDGLSHTSVKLTWYTKATSVFAEMMDPTLLRDWVFIWFSISNFFTSLAFQVPYIYLVDKGEKEVGMPYADASWLLSIIGIANIVGRIGFGYLSDQPRVNRLWLYNIAVMIAGAAMCVMFLCDNALKLQLFATFFGTFIGAFVTLTPVILVDLFGIERLTNAFGILLLFQGIAAFAGPPLAGLMRESSGNYDTAFIAFGFMMAGSGLMLFLIPCVKSMENACMNKRRKSVGTIVQYSKTAVNGSSTAGSAQNGGPSEHVQLLGKQDGKAGLVLPQIQINDRRASATPGAVIA</sequence>
<evidence type="ECO:0000313" key="6">
    <source>
        <dbReference type="Proteomes" id="UP000192578"/>
    </source>
</evidence>
<dbReference type="Proteomes" id="UP000192578">
    <property type="component" value="Unassembled WGS sequence"/>
</dbReference>
<feature type="transmembrane region" description="Helical" evidence="3">
    <location>
        <begin position="449"/>
        <end position="467"/>
    </location>
</feature>
<keyword evidence="3" id="KW-0812">Transmembrane</keyword>
<feature type="transmembrane region" description="Helical" evidence="3">
    <location>
        <begin position="479"/>
        <end position="499"/>
    </location>
</feature>
<name>A0A9X6N9N3_HYPEX</name>
<evidence type="ECO:0000256" key="3">
    <source>
        <dbReference type="SAM" id="Phobius"/>
    </source>
</evidence>
<proteinExistence type="predicted"/>
<reference evidence="6" key="1">
    <citation type="submission" date="2017-01" db="EMBL/GenBank/DDBJ databases">
        <title>Comparative genomics of anhydrobiosis in the tardigrade Hypsibius dujardini.</title>
        <authorList>
            <person name="Yoshida Y."/>
            <person name="Koutsovoulos G."/>
            <person name="Laetsch D."/>
            <person name="Stevens L."/>
            <person name="Kumar S."/>
            <person name="Horikawa D."/>
            <person name="Ishino K."/>
            <person name="Komine S."/>
            <person name="Tomita M."/>
            <person name="Blaxter M."/>
            <person name="Arakawa K."/>
        </authorList>
    </citation>
    <scope>NUCLEOTIDE SEQUENCE [LARGE SCALE GENOMIC DNA]</scope>
    <source>
        <strain evidence="6">Z151</strain>
    </source>
</reference>
<dbReference type="PROSITE" id="PS51257">
    <property type="entry name" value="PROKAR_LIPOPROTEIN"/>
    <property type="match status" value="1"/>
</dbReference>
<feature type="domain" description="Major facilitator superfamily (MFS) profile" evidence="4">
    <location>
        <begin position="19"/>
        <end position="593"/>
    </location>
</feature>
<dbReference type="SUPFAM" id="SSF103473">
    <property type="entry name" value="MFS general substrate transporter"/>
    <property type="match status" value="1"/>
</dbReference>
<feature type="transmembrane region" description="Helical" evidence="3">
    <location>
        <begin position="87"/>
        <end position="105"/>
    </location>
</feature>
<dbReference type="InterPro" id="IPR011701">
    <property type="entry name" value="MFS"/>
</dbReference>
<feature type="transmembrane region" description="Helical" evidence="3">
    <location>
        <begin position="20"/>
        <end position="40"/>
    </location>
</feature>
<dbReference type="InterPro" id="IPR036259">
    <property type="entry name" value="MFS_trans_sf"/>
</dbReference>
<dbReference type="Gene3D" id="1.20.1250.20">
    <property type="entry name" value="MFS general substrate transporter like domains"/>
    <property type="match status" value="2"/>
</dbReference>
<evidence type="ECO:0000256" key="2">
    <source>
        <dbReference type="SAM" id="MobiDB-lite"/>
    </source>
</evidence>
<protein>
    <submittedName>
        <fullName evidence="5">Monocarboxylate transporter 12</fullName>
    </submittedName>
</protein>
<feature type="transmembrane region" description="Helical" evidence="3">
    <location>
        <begin position="177"/>
        <end position="195"/>
    </location>
</feature>
<feature type="region of interest" description="Disordered" evidence="2">
    <location>
        <begin position="281"/>
        <end position="303"/>
    </location>
</feature>
<comment type="caution">
    <text evidence="5">The sequence shown here is derived from an EMBL/GenBank/DDBJ whole genome shotgun (WGS) entry which is preliminary data.</text>
</comment>
<dbReference type="PROSITE" id="PS50850">
    <property type="entry name" value="MFS"/>
    <property type="match status" value="1"/>
</dbReference>
<keyword evidence="3" id="KW-1133">Transmembrane helix</keyword>
<dbReference type="InterPro" id="IPR050327">
    <property type="entry name" value="Proton-linked_MCT"/>
</dbReference>
<evidence type="ECO:0000256" key="1">
    <source>
        <dbReference type="ARBA" id="ARBA00004141"/>
    </source>
</evidence>
<comment type="subcellular location">
    <subcellularLocation>
        <location evidence="1">Membrane</location>
        <topology evidence="1">Multi-pass membrane protein</topology>
    </subcellularLocation>
</comment>
<feature type="transmembrane region" description="Helical" evidence="3">
    <location>
        <begin position="145"/>
        <end position="165"/>
    </location>
</feature>
<dbReference type="GO" id="GO:0008028">
    <property type="term" value="F:monocarboxylic acid transmembrane transporter activity"/>
    <property type="evidence" value="ECO:0007669"/>
    <property type="project" value="TreeGrafter"/>
</dbReference>
<dbReference type="GO" id="GO:0016020">
    <property type="term" value="C:membrane"/>
    <property type="evidence" value="ECO:0007669"/>
    <property type="project" value="UniProtKB-SubCell"/>
</dbReference>
<evidence type="ECO:0000259" key="4">
    <source>
        <dbReference type="PROSITE" id="PS50850"/>
    </source>
</evidence>
<feature type="transmembrane region" description="Helical" evidence="3">
    <location>
        <begin position="412"/>
        <end position="434"/>
    </location>
</feature>
<keyword evidence="3" id="KW-0472">Membrane</keyword>
<gene>
    <name evidence="5" type="ORF">BV898_14581</name>
</gene>
<dbReference type="EMBL" id="MTYJ01000180">
    <property type="protein sequence ID" value="OWA50050.1"/>
    <property type="molecule type" value="Genomic_DNA"/>
</dbReference>
<evidence type="ECO:0000313" key="5">
    <source>
        <dbReference type="EMBL" id="OWA50050.1"/>
    </source>
</evidence>
<feature type="transmembrane region" description="Helical" evidence="3">
    <location>
        <begin position="505"/>
        <end position="527"/>
    </location>
</feature>
<dbReference type="PANTHER" id="PTHR11360">
    <property type="entry name" value="MONOCARBOXYLATE TRANSPORTER"/>
    <property type="match status" value="1"/>
</dbReference>
<organism evidence="5 6">
    <name type="scientific">Hypsibius exemplaris</name>
    <name type="common">Freshwater tardigrade</name>
    <dbReference type="NCBI Taxonomy" id="2072580"/>
    <lineage>
        <taxon>Eukaryota</taxon>
        <taxon>Metazoa</taxon>
        <taxon>Ecdysozoa</taxon>
        <taxon>Tardigrada</taxon>
        <taxon>Eutardigrada</taxon>
        <taxon>Parachela</taxon>
        <taxon>Hypsibioidea</taxon>
        <taxon>Hypsibiidae</taxon>
        <taxon>Hypsibius</taxon>
    </lineage>
</organism>